<dbReference type="SUPFAM" id="SSF53448">
    <property type="entry name" value="Nucleotide-diphospho-sugar transferases"/>
    <property type="match status" value="1"/>
</dbReference>
<dbReference type="AlphaFoldDB" id="A0A5C3NEF2"/>
<dbReference type="GO" id="GO:0000026">
    <property type="term" value="F:alpha-1,2-mannosyltransferase activity"/>
    <property type="evidence" value="ECO:0007669"/>
    <property type="project" value="TreeGrafter"/>
</dbReference>
<evidence type="ECO:0000256" key="3">
    <source>
        <dbReference type="PIRSR" id="PIRSR018153-1"/>
    </source>
</evidence>
<dbReference type="Pfam" id="PF01793">
    <property type="entry name" value="Glyco_transf_15"/>
    <property type="match status" value="1"/>
</dbReference>
<dbReference type="STRING" id="5364.A0A5C3NEF2"/>
<dbReference type="GO" id="GO:0005794">
    <property type="term" value="C:Golgi apparatus"/>
    <property type="evidence" value="ECO:0007669"/>
    <property type="project" value="TreeGrafter"/>
</dbReference>
<evidence type="ECO:0000256" key="2">
    <source>
        <dbReference type="ARBA" id="ARBA00022679"/>
    </source>
</evidence>
<proteinExistence type="inferred from homology"/>
<evidence type="ECO:0000313" key="4">
    <source>
        <dbReference type="EMBL" id="TFK54856.1"/>
    </source>
</evidence>
<dbReference type="OrthoDB" id="439943at2759"/>
<dbReference type="InterPro" id="IPR002685">
    <property type="entry name" value="Glyco_trans_15"/>
</dbReference>
<accession>A0A5C3NEF2</accession>
<dbReference type="GO" id="GO:0000032">
    <property type="term" value="P:cell wall mannoprotein biosynthetic process"/>
    <property type="evidence" value="ECO:0007669"/>
    <property type="project" value="TreeGrafter"/>
</dbReference>
<dbReference type="GO" id="GO:0006487">
    <property type="term" value="P:protein N-linked glycosylation"/>
    <property type="evidence" value="ECO:0007669"/>
    <property type="project" value="TreeGrafter"/>
</dbReference>
<organism evidence="4 5">
    <name type="scientific">Heliocybe sulcata</name>
    <dbReference type="NCBI Taxonomy" id="5364"/>
    <lineage>
        <taxon>Eukaryota</taxon>
        <taxon>Fungi</taxon>
        <taxon>Dikarya</taxon>
        <taxon>Basidiomycota</taxon>
        <taxon>Agaricomycotina</taxon>
        <taxon>Agaricomycetes</taxon>
        <taxon>Gloeophyllales</taxon>
        <taxon>Gloeophyllaceae</taxon>
        <taxon>Heliocybe</taxon>
    </lineage>
</organism>
<dbReference type="PIRSF" id="PIRSF018153">
    <property type="entry name" value="Glyco_trans_15"/>
    <property type="match status" value="1"/>
</dbReference>
<name>A0A5C3NEF2_9AGAM</name>
<keyword evidence="2 4" id="KW-0808">Transferase</keyword>
<dbReference type="FunFam" id="3.90.550.10:FF:000051">
    <property type="entry name" value="Alpha-1,2-mannosyltransferase (Ktr4)"/>
    <property type="match status" value="1"/>
</dbReference>
<evidence type="ECO:0000256" key="1">
    <source>
        <dbReference type="ARBA" id="ARBA00007677"/>
    </source>
</evidence>
<sequence>MKPTLAMINSRRYVLIVILLLLGFHYILRISHESYAKSTSLSRLVEQLSLNRTLLTDPYYNDHRRANATFVFLCRNSDLAGVVTSMQQMEDRFNRKYQYPWVLLNDEPFTDDFKKRVSVLTDAPIQFGVIPREQWVQPDWIDEKKAEVARKVMVWQRIIYGGMYRNMCRFNSGFFYRHELLLPYKYYWRVEPDVKFFCDVDYDPFLFMQEHNKTYGFTITMEEFKETIITLWDTTKEFLVDNPQYVAQDNALGFLSDDGGISYNLCHYWSNFEIADMDFWRGEAYAKYFDFLESKGGFYYERWGDAPVHSIAASLFLSKHQLHFFRDIGYRHEPFQHCPQDDDWSRGRCSCNPDDNFDYTPASCIRNFDRIF</sequence>
<feature type="active site" description="Nucleophile" evidence="3">
    <location>
        <position position="273"/>
    </location>
</feature>
<dbReference type="EMBL" id="ML213505">
    <property type="protein sequence ID" value="TFK54856.1"/>
    <property type="molecule type" value="Genomic_DNA"/>
</dbReference>
<dbReference type="Proteomes" id="UP000305948">
    <property type="component" value="Unassembled WGS sequence"/>
</dbReference>
<evidence type="ECO:0000313" key="5">
    <source>
        <dbReference type="Proteomes" id="UP000305948"/>
    </source>
</evidence>
<reference evidence="4 5" key="1">
    <citation type="journal article" date="2019" name="Nat. Ecol. Evol.">
        <title>Megaphylogeny resolves global patterns of mushroom evolution.</title>
        <authorList>
            <person name="Varga T."/>
            <person name="Krizsan K."/>
            <person name="Foldi C."/>
            <person name="Dima B."/>
            <person name="Sanchez-Garcia M."/>
            <person name="Sanchez-Ramirez S."/>
            <person name="Szollosi G.J."/>
            <person name="Szarkandi J.G."/>
            <person name="Papp V."/>
            <person name="Albert L."/>
            <person name="Andreopoulos W."/>
            <person name="Angelini C."/>
            <person name="Antonin V."/>
            <person name="Barry K.W."/>
            <person name="Bougher N.L."/>
            <person name="Buchanan P."/>
            <person name="Buyck B."/>
            <person name="Bense V."/>
            <person name="Catcheside P."/>
            <person name="Chovatia M."/>
            <person name="Cooper J."/>
            <person name="Damon W."/>
            <person name="Desjardin D."/>
            <person name="Finy P."/>
            <person name="Geml J."/>
            <person name="Haridas S."/>
            <person name="Hughes K."/>
            <person name="Justo A."/>
            <person name="Karasinski D."/>
            <person name="Kautmanova I."/>
            <person name="Kiss B."/>
            <person name="Kocsube S."/>
            <person name="Kotiranta H."/>
            <person name="LaButti K.M."/>
            <person name="Lechner B.E."/>
            <person name="Liimatainen K."/>
            <person name="Lipzen A."/>
            <person name="Lukacs Z."/>
            <person name="Mihaltcheva S."/>
            <person name="Morgado L.N."/>
            <person name="Niskanen T."/>
            <person name="Noordeloos M.E."/>
            <person name="Ohm R.A."/>
            <person name="Ortiz-Santana B."/>
            <person name="Ovrebo C."/>
            <person name="Racz N."/>
            <person name="Riley R."/>
            <person name="Savchenko A."/>
            <person name="Shiryaev A."/>
            <person name="Soop K."/>
            <person name="Spirin V."/>
            <person name="Szebenyi C."/>
            <person name="Tomsovsky M."/>
            <person name="Tulloss R.E."/>
            <person name="Uehling J."/>
            <person name="Grigoriev I.V."/>
            <person name="Vagvolgyi C."/>
            <person name="Papp T."/>
            <person name="Martin F.M."/>
            <person name="Miettinen O."/>
            <person name="Hibbett D.S."/>
            <person name="Nagy L.G."/>
        </authorList>
    </citation>
    <scope>NUCLEOTIDE SEQUENCE [LARGE SCALE GENOMIC DNA]</scope>
    <source>
        <strain evidence="4 5">OMC1185</strain>
    </source>
</reference>
<dbReference type="Gene3D" id="3.90.550.10">
    <property type="entry name" value="Spore Coat Polysaccharide Biosynthesis Protein SpsA, Chain A"/>
    <property type="match status" value="1"/>
</dbReference>
<protein>
    <submittedName>
        <fullName evidence="4">Glycosyltransferase family 15 protein</fullName>
    </submittedName>
</protein>
<gene>
    <name evidence="4" type="ORF">OE88DRAFT_1778596</name>
</gene>
<dbReference type="InterPro" id="IPR029044">
    <property type="entry name" value="Nucleotide-diphossugar_trans"/>
</dbReference>
<dbReference type="PANTHER" id="PTHR31121">
    <property type="entry name" value="ALPHA-1,2 MANNOSYLTRANSFERASE KTR1"/>
    <property type="match status" value="1"/>
</dbReference>
<dbReference type="PANTHER" id="PTHR31121:SF6">
    <property type="entry name" value="ALPHA-1,2 MANNOSYLTRANSFERASE KTR1"/>
    <property type="match status" value="1"/>
</dbReference>
<keyword evidence="5" id="KW-1185">Reference proteome</keyword>
<dbReference type="GO" id="GO:0016020">
    <property type="term" value="C:membrane"/>
    <property type="evidence" value="ECO:0007669"/>
    <property type="project" value="InterPro"/>
</dbReference>
<comment type="similarity">
    <text evidence="1">Belongs to the glycosyltransferase 15 family.</text>
</comment>